<keyword evidence="2" id="KW-1185">Reference proteome</keyword>
<sequence>MIIGVMVFNAALYIALTRMANNPQLFQTAKAFPKIISNKRNSGFDYEQD</sequence>
<comment type="caution">
    <text evidence="1">The sequence shown here is derived from an EMBL/GenBank/DDBJ whole genome shotgun (WGS) entry which is preliminary data.</text>
</comment>
<dbReference type="EMBL" id="BMWP01000012">
    <property type="protein sequence ID" value="GGW35146.1"/>
    <property type="molecule type" value="Genomic_DNA"/>
</dbReference>
<protein>
    <submittedName>
        <fullName evidence="1">Uncharacterized protein</fullName>
    </submittedName>
</protein>
<proteinExistence type="predicted"/>
<reference evidence="1" key="2">
    <citation type="submission" date="2020-09" db="EMBL/GenBank/DDBJ databases">
        <authorList>
            <person name="Sun Q."/>
            <person name="Kim S."/>
        </authorList>
    </citation>
    <scope>NUCLEOTIDE SEQUENCE</scope>
    <source>
        <strain evidence="1">KCTC 12113</strain>
    </source>
</reference>
<organism evidence="1 2">
    <name type="scientific">Arenibacter certesii</name>
    <dbReference type="NCBI Taxonomy" id="228955"/>
    <lineage>
        <taxon>Bacteria</taxon>
        <taxon>Pseudomonadati</taxon>
        <taxon>Bacteroidota</taxon>
        <taxon>Flavobacteriia</taxon>
        <taxon>Flavobacteriales</taxon>
        <taxon>Flavobacteriaceae</taxon>
        <taxon>Arenibacter</taxon>
    </lineage>
</organism>
<gene>
    <name evidence="1" type="ORF">GCM10007383_20180</name>
</gene>
<reference evidence="1" key="1">
    <citation type="journal article" date="2014" name="Int. J. Syst. Evol. Microbiol.">
        <title>Complete genome sequence of Corynebacterium casei LMG S-19264T (=DSM 44701T), isolated from a smear-ripened cheese.</title>
        <authorList>
            <consortium name="US DOE Joint Genome Institute (JGI-PGF)"/>
            <person name="Walter F."/>
            <person name="Albersmeier A."/>
            <person name="Kalinowski J."/>
            <person name="Ruckert C."/>
        </authorList>
    </citation>
    <scope>NUCLEOTIDE SEQUENCE</scope>
    <source>
        <strain evidence="1">KCTC 12113</strain>
    </source>
</reference>
<evidence type="ECO:0000313" key="2">
    <source>
        <dbReference type="Proteomes" id="UP000634668"/>
    </source>
</evidence>
<accession>A0A918MM08</accession>
<dbReference type="Proteomes" id="UP000634668">
    <property type="component" value="Unassembled WGS sequence"/>
</dbReference>
<evidence type="ECO:0000313" key="1">
    <source>
        <dbReference type="EMBL" id="GGW35146.1"/>
    </source>
</evidence>
<name>A0A918MM08_9FLAO</name>
<dbReference type="AlphaFoldDB" id="A0A918MM08"/>